<dbReference type="PROSITE" id="PS50192">
    <property type="entry name" value="T_SNARE"/>
    <property type="match status" value="1"/>
</dbReference>
<dbReference type="InterPro" id="IPR010989">
    <property type="entry name" value="SNARE"/>
</dbReference>
<dbReference type="GO" id="GO:0006887">
    <property type="term" value="P:exocytosis"/>
    <property type="evidence" value="ECO:0007669"/>
    <property type="project" value="TreeGrafter"/>
</dbReference>
<gene>
    <name evidence="6" type="primary">SYP112</name>
    <name evidence="6" type="ORF">AXF42_Ash011408</name>
</gene>
<evidence type="ECO:0000256" key="2">
    <source>
        <dbReference type="ARBA" id="ARBA00022927"/>
    </source>
</evidence>
<keyword evidence="4" id="KW-0812">Transmembrane</keyword>
<protein>
    <submittedName>
        <fullName evidence="6">Syntaxin-112</fullName>
    </submittedName>
</protein>
<organism evidence="6 7">
    <name type="scientific">Apostasia shenzhenica</name>
    <dbReference type="NCBI Taxonomy" id="1088818"/>
    <lineage>
        <taxon>Eukaryota</taxon>
        <taxon>Viridiplantae</taxon>
        <taxon>Streptophyta</taxon>
        <taxon>Embryophyta</taxon>
        <taxon>Tracheophyta</taxon>
        <taxon>Spermatophyta</taxon>
        <taxon>Magnoliopsida</taxon>
        <taxon>Liliopsida</taxon>
        <taxon>Asparagales</taxon>
        <taxon>Orchidaceae</taxon>
        <taxon>Apostasioideae</taxon>
        <taxon>Apostasia</taxon>
    </lineage>
</organism>
<comment type="similarity">
    <text evidence="1 3">Belongs to the syntaxin family.</text>
</comment>
<proteinExistence type="inferred from homology"/>
<dbReference type="EMBL" id="KZ451988">
    <property type="protein sequence ID" value="PKA53928.1"/>
    <property type="molecule type" value="Genomic_DNA"/>
</dbReference>
<dbReference type="PANTHER" id="PTHR19957:SF91">
    <property type="entry name" value="SYNTAXIN-112"/>
    <property type="match status" value="1"/>
</dbReference>
<evidence type="ECO:0000259" key="5">
    <source>
        <dbReference type="PROSITE" id="PS50192"/>
    </source>
</evidence>
<dbReference type="InterPro" id="IPR000727">
    <property type="entry name" value="T_SNARE_dom"/>
</dbReference>
<dbReference type="InterPro" id="IPR045242">
    <property type="entry name" value="Syntaxin"/>
</dbReference>
<dbReference type="GO" id="GO:0012505">
    <property type="term" value="C:endomembrane system"/>
    <property type="evidence" value="ECO:0007669"/>
    <property type="project" value="TreeGrafter"/>
</dbReference>
<dbReference type="STRING" id="1088818.A0A2I0AEG2"/>
<keyword evidence="2" id="KW-0813">Transport</keyword>
<accession>A0A2I0AEG2</accession>
<dbReference type="GO" id="GO:0031201">
    <property type="term" value="C:SNARE complex"/>
    <property type="evidence" value="ECO:0007669"/>
    <property type="project" value="TreeGrafter"/>
</dbReference>
<dbReference type="InterPro" id="IPR006012">
    <property type="entry name" value="Syntaxin/epimorphin_CS"/>
</dbReference>
<evidence type="ECO:0000256" key="4">
    <source>
        <dbReference type="SAM" id="Phobius"/>
    </source>
</evidence>
<keyword evidence="7" id="KW-1185">Reference proteome</keyword>
<dbReference type="GO" id="GO:0000149">
    <property type="term" value="F:SNARE binding"/>
    <property type="evidence" value="ECO:0007669"/>
    <property type="project" value="TreeGrafter"/>
</dbReference>
<dbReference type="SMART" id="SM00503">
    <property type="entry name" value="SynN"/>
    <property type="match status" value="1"/>
</dbReference>
<dbReference type="SUPFAM" id="SSF47661">
    <property type="entry name" value="t-snare proteins"/>
    <property type="match status" value="1"/>
</dbReference>
<reference evidence="6 7" key="1">
    <citation type="journal article" date="2017" name="Nature">
        <title>The Apostasia genome and the evolution of orchids.</title>
        <authorList>
            <person name="Zhang G.Q."/>
            <person name="Liu K.W."/>
            <person name="Li Z."/>
            <person name="Lohaus R."/>
            <person name="Hsiao Y.Y."/>
            <person name="Niu S.C."/>
            <person name="Wang J.Y."/>
            <person name="Lin Y.C."/>
            <person name="Xu Q."/>
            <person name="Chen L.J."/>
            <person name="Yoshida K."/>
            <person name="Fujiwara S."/>
            <person name="Wang Z.W."/>
            <person name="Zhang Y.Q."/>
            <person name="Mitsuda N."/>
            <person name="Wang M."/>
            <person name="Liu G.H."/>
            <person name="Pecoraro L."/>
            <person name="Huang H.X."/>
            <person name="Xiao X.J."/>
            <person name="Lin M."/>
            <person name="Wu X.Y."/>
            <person name="Wu W.L."/>
            <person name="Chen Y.Y."/>
            <person name="Chang S.B."/>
            <person name="Sakamoto S."/>
            <person name="Ohme-Takagi M."/>
            <person name="Yagi M."/>
            <person name="Zeng S.J."/>
            <person name="Shen C.Y."/>
            <person name="Yeh C.M."/>
            <person name="Luo Y.B."/>
            <person name="Tsai W.C."/>
            <person name="Van de Peer Y."/>
            <person name="Liu Z.J."/>
        </authorList>
    </citation>
    <scope>NUCLEOTIDE SEQUENCE [LARGE SCALE GENOMIC DNA]</scope>
    <source>
        <strain evidence="7">cv. Shenzhen</strain>
        <tissue evidence="6">Stem</tissue>
    </source>
</reference>
<sequence length="306" mass="33559">MNNLMTKSFLDYTELRKQALKDKSSGNRAPDLEAGALDGAGEHNLSLFFQEVAKVTSEINDVSALLLDLHRLHRESKSTHSAKLLRGIADQMESDMVAVLRKAAVVKSRLEALDFSNASNRRISPAFAGGSPVDRTRVFVTAGVRTKLRVMMNEFRELREQIAADHREELRTKFFATTGEVPDDEALDGMIQKAGPAAAVGCGRGEMENEKKMELEERGRAVEEIQRSLSRLQGMFLDMAAVVEAQGEELNDIEGNVTLAKSFVNGGTGDLAAAWERKKKGKGGRVWCCALAAAVMVVFVVLSFIE</sequence>
<evidence type="ECO:0000313" key="7">
    <source>
        <dbReference type="Proteomes" id="UP000236161"/>
    </source>
</evidence>
<dbReference type="Pfam" id="PF00804">
    <property type="entry name" value="Syntaxin"/>
    <property type="match status" value="1"/>
</dbReference>
<dbReference type="GO" id="GO:0005886">
    <property type="term" value="C:plasma membrane"/>
    <property type="evidence" value="ECO:0007669"/>
    <property type="project" value="TreeGrafter"/>
</dbReference>
<feature type="transmembrane region" description="Helical" evidence="4">
    <location>
        <begin position="286"/>
        <end position="305"/>
    </location>
</feature>
<evidence type="ECO:0000256" key="1">
    <source>
        <dbReference type="ARBA" id="ARBA00009063"/>
    </source>
</evidence>
<dbReference type="CDD" id="cd15848">
    <property type="entry name" value="SNARE_syntaxin1-like"/>
    <property type="match status" value="1"/>
</dbReference>
<dbReference type="PROSITE" id="PS00914">
    <property type="entry name" value="SYNTAXIN"/>
    <property type="match status" value="1"/>
</dbReference>
<dbReference type="GO" id="GO:0006906">
    <property type="term" value="P:vesicle fusion"/>
    <property type="evidence" value="ECO:0007669"/>
    <property type="project" value="TreeGrafter"/>
</dbReference>
<dbReference type="GO" id="GO:0005484">
    <property type="term" value="F:SNAP receptor activity"/>
    <property type="evidence" value="ECO:0007669"/>
    <property type="project" value="InterPro"/>
</dbReference>
<name>A0A2I0AEG2_9ASPA</name>
<dbReference type="GO" id="GO:0006886">
    <property type="term" value="P:intracellular protein transport"/>
    <property type="evidence" value="ECO:0007669"/>
    <property type="project" value="InterPro"/>
</dbReference>
<dbReference type="Proteomes" id="UP000236161">
    <property type="component" value="Unassembled WGS sequence"/>
</dbReference>
<evidence type="ECO:0000313" key="6">
    <source>
        <dbReference type="EMBL" id="PKA53928.1"/>
    </source>
</evidence>
<dbReference type="OrthoDB" id="330671at2759"/>
<keyword evidence="2" id="KW-0653">Protein transport</keyword>
<dbReference type="PANTHER" id="PTHR19957">
    <property type="entry name" value="SYNTAXIN"/>
    <property type="match status" value="1"/>
</dbReference>
<feature type="domain" description="T-SNARE coiled-coil homology" evidence="5">
    <location>
        <begin position="212"/>
        <end position="274"/>
    </location>
</feature>
<dbReference type="InterPro" id="IPR006011">
    <property type="entry name" value="Syntaxin_N"/>
</dbReference>
<dbReference type="GO" id="GO:0048278">
    <property type="term" value="P:vesicle docking"/>
    <property type="evidence" value="ECO:0007669"/>
    <property type="project" value="TreeGrafter"/>
</dbReference>
<dbReference type="SMART" id="SM00397">
    <property type="entry name" value="t_SNARE"/>
    <property type="match status" value="1"/>
</dbReference>
<dbReference type="Gene3D" id="1.20.5.110">
    <property type="match status" value="1"/>
</dbReference>
<keyword evidence="4" id="KW-1133">Transmembrane helix</keyword>
<keyword evidence="4" id="KW-0472">Membrane</keyword>
<dbReference type="Gene3D" id="1.20.58.70">
    <property type="match status" value="1"/>
</dbReference>
<dbReference type="AlphaFoldDB" id="A0A2I0AEG2"/>
<evidence type="ECO:0000256" key="3">
    <source>
        <dbReference type="RuleBase" id="RU003858"/>
    </source>
</evidence>